<keyword evidence="7" id="KW-0712">Selenocysteine</keyword>
<evidence type="ECO:0000313" key="13">
    <source>
        <dbReference type="Proteomes" id="UP000503349"/>
    </source>
</evidence>
<comment type="similarity">
    <text evidence="3">Belongs to the selenoprotein S family.</text>
</comment>
<evidence type="ECO:0000256" key="8">
    <source>
        <dbReference type="ARBA" id="ARBA00022989"/>
    </source>
</evidence>
<dbReference type="GO" id="GO:0030970">
    <property type="term" value="P:retrograde protein transport, ER to cytosol"/>
    <property type="evidence" value="ECO:0007669"/>
    <property type="project" value="TreeGrafter"/>
</dbReference>
<keyword evidence="13" id="KW-1185">Reference proteome</keyword>
<feature type="transmembrane region" description="Helical" evidence="11">
    <location>
        <begin position="38"/>
        <end position="57"/>
    </location>
</feature>
<keyword evidence="4" id="KW-0963">Cytoplasm</keyword>
<evidence type="ECO:0000256" key="3">
    <source>
        <dbReference type="ARBA" id="ARBA00011034"/>
    </source>
</evidence>
<protein>
    <submittedName>
        <fullName evidence="12">Selenoprotein S</fullName>
    </submittedName>
</protein>
<dbReference type="Gene3D" id="6.10.250.2950">
    <property type="match status" value="1"/>
</dbReference>
<dbReference type="EMBL" id="CM015713">
    <property type="protein sequence ID" value="KAF3687020.1"/>
    <property type="molecule type" value="Genomic_DNA"/>
</dbReference>
<dbReference type="PANTHER" id="PTHR28621">
    <property type="entry name" value="SELENOPROTEIN S"/>
    <property type="match status" value="1"/>
</dbReference>
<dbReference type="Proteomes" id="UP000503349">
    <property type="component" value="Chromosome 2"/>
</dbReference>
<dbReference type="InterPro" id="IPR009703">
    <property type="entry name" value="Selenoprotein_S"/>
</dbReference>
<dbReference type="Pfam" id="PF06936">
    <property type="entry name" value="Selenoprotein_S"/>
    <property type="match status" value="1"/>
</dbReference>
<proteinExistence type="inferred from homology"/>
<evidence type="ECO:0000256" key="1">
    <source>
        <dbReference type="ARBA" id="ARBA00004389"/>
    </source>
</evidence>
<sequence length="190" mass="21331">MDDVEITDVDDNGVPYQTENTPLENPDLGHVSQFVGEILAQYGWYLLILSVLVYLLIEHLSKRISRWRSYTALQDAALVAKRQEAMEAACRRMQEELDAKAAMFKAKQEQQEEEKRRQKIEIWDSMQQGKSYKGSAKLSQTPEEDSSSTTVLKPKTAKKTLRSTDYSPLTGQGGGSCSWRPGRRGPSSGG</sequence>
<accession>A0A6G1P9N8</accession>
<feature type="compositionally biased region" description="Low complexity" evidence="10">
    <location>
        <begin position="177"/>
        <end position="190"/>
    </location>
</feature>
<evidence type="ECO:0000313" key="12">
    <source>
        <dbReference type="EMBL" id="KAF3687020.1"/>
    </source>
</evidence>
<dbReference type="OrthoDB" id="75792at2759"/>
<name>A0A6G1P9N8_CHAAH</name>
<dbReference type="GO" id="GO:0036513">
    <property type="term" value="C:Derlin-1 retrotranslocation complex"/>
    <property type="evidence" value="ECO:0007669"/>
    <property type="project" value="TreeGrafter"/>
</dbReference>
<keyword evidence="8 11" id="KW-1133">Transmembrane helix</keyword>
<evidence type="ECO:0000256" key="9">
    <source>
        <dbReference type="ARBA" id="ARBA00023136"/>
    </source>
</evidence>
<keyword evidence="6" id="KW-0256">Endoplasmic reticulum</keyword>
<dbReference type="AlphaFoldDB" id="A0A6G1P9N8"/>
<gene>
    <name evidence="12" type="ORF">EXN66_Car002692</name>
</gene>
<reference evidence="13" key="2">
    <citation type="submission" date="2019-02" db="EMBL/GenBank/DDBJ databases">
        <title>Opniocepnalus argus Var Kimnra genome.</title>
        <authorList>
            <person name="Zhou C."/>
            <person name="Xiao S."/>
        </authorList>
    </citation>
    <scope>NUCLEOTIDE SEQUENCE [LARGE SCALE GENOMIC DNA]</scope>
</reference>
<organism evidence="12 13">
    <name type="scientific">Channa argus</name>
    <name type="common">Northern snakehead</name>
    <name type="synonym">Ophicephalus argus</name>
    <dbReference type="NCBI Taxonomy" id="215402"/>
    <lineage>
        <taxon>Eukaryota</taxon>
        <taxon>Metazoa</taxon>
        <taxon>Chordata</taxon>
        <taxon>Craniata</taxon>
        <taxon>Vertebrata</taxon>
        <taxon>Euteleostomi</taxon>
        <taxon>Actinopterygii</taxon>
        <taxon>Neopterygii</taxon>
        <taxon>Teleostei</taxon>
        <taxon>Neoteleostei</taxon>
        <taxon>Acanthomorphata</taxon>
        <taxon>Anabantaria</taxon>
        <taxon>Anabantiformes</taxon>
        <taxon>Channoidei</taxon>
        <taxon>Channidae</taxon>
        <taxon>Channa</taxon>
    </lineage>
</organism>
<feature type="compositionally biased region" description="Polar residues" evidence="10">
    <location>
        <begin position="137"/>
        <end position="151"/>
    </location>
</feature>
<reference evidence="12 13" key="1">
    <citation type="submission" date="2019-02" db="EMBL/GenBank/DDBJ databases">
        <title>Opniocepnalus argus genome.</title>
        <authorList>
            <person name="Zhou C."/>
            <person name="Xiao S."/>
        </authorList>
    </citation>
    <scope>NUCLEOTIDE SEQUENCE [LARGE SCALE GENOMIC DNA]</scope>
    <source>
        <strain evidence="12">OARG1902GOOAL</strain>
        <tissue evidence="12">Muscle</tissue>
    </source>
</reference>
<keyword evidence="9 11" id="KW-0472">Membrane</keyword>
<keyword evidence="5 11" id="KW-0812">Transmembrane</keyword>
<dbReference type="GO" id="GO:0036502">
    <property type="term" value="C:Derlin-1-VIMP complex"/>
    <property type="evidence" value="ECO:0007669"/>
    <property type="project" value="TreeGrafter"/>
</dbReference>
<evidence type="ECO:0000256" key="5">
    <source>
        <dbReference type="ARBA" id="ARBA00022692"/>
    </source>
</evidence>
<evidence type="ECO:0000256" key="7">
    <source>
        <dbReference type="ARBA" id="ARBA00022933"/>
    </source>
</evidence>
<evidence type="ECO:0000256" key="4">
    <source>
        <dbReference type="ARBA" id="ARBA00022490"/>
    </source>
</evidence>
<comment type="subcellular location">
    <subcellularLocation>
        <location evidence="2">Cytoplasm</location>
    </subcellularLocation>
    <subcellularLocation>
        <location evidence="1">Endoplasmic reticulum membrane</location>
        <topology evidence="1">Single-pass membrane protein</topology>
    </subcellularLocation>
</comment>
<evidence type="ECO:0000256" key="11">
    <source>
        <dbReference type="SAM" id="Phobius"/>
    </source>
</evidence>
<dbReference type="GO" id="GO:0030968">
    <property type="term" value="P:endoplasmic reticulum unfolded protein response"/>
    <property type="evidence" value="ECO:0007669"/>
    <property type="project" value="TreeGrafter"/>
</dbReference>
<feature type="region of interest" description="Disordered" evidence="10">
    <location>
        <begin position="125"/>
        <end position="190"/>
    </location>
</feature>
<evidence type="ECO:0000256" key="10">
    <source>
        <dbReference type="SAM" id="MobiDB-lite"/>
    </source>
</evidence>
<evidence type="ECO:0000256" key="2">
    <source>
        <dbReference type="ARBA" id="ARBA00004496"/>
    </source>
</evidence>
<dbReference type="PANTHER" id="PTHR28621:SF1">
    <property type="entry name" value="SELENOPROTEIN S"/>
    <property type="match status" value="1"/>
</dbReference>
<evidence type="ECO:0000256" key="6">
    <source>
        <dbReference type="ARBA" id="ARBA00022824"/>
    </source>
</evidence>